<reference evidence="1" key="1">
    <citation type="submission" date="2018-06" db="EMBL/GenBank/DDBJ databases">
        <authorList>
            <person name="Zhirakovskaya E."/>
        </authorList>
    </citation>
    <scope>NUCLEOTIDE SEQUENCE</scope>
</reference>
<dbReference type="Pfam" id="PF01809">
    <property type="entry name" value="YidD"/>
    <property type="match status" value="1"/>
</dbReference>
<dbReference type="AlphaFoldDB" id="A0A3B0QRB4"/>
<gene>
    <name evidence="1" type="ORF">MNBD_DELTA01-70</name>
</gene>
<organism evidence="1">
    <name type="scientific">hydrothermal vent metagenome</name>
    <dbReference type="NCBI Taxonomy" id="652676"/>
    <lineage>
        <taxon>unclassified sequences</taxon>
        <taxon>metagenomes</taxon>
        <taxon>ecological metagenomes</taxon>
    </lineage>
</organism>
<evidence type="ECO:0000313" key="1">
    <source>
        <dbReference type="EMBL" id="VAV82357.1"/>
    </source>
</evidence>
<dbReference type="PANTHER" id="PTHR33383:SF1">
    <property type="entry name" value="MEMBRANE PROTEIN INSERTION EFFICIENCY FACTOR-RELATED"/>
    <property type="match status" value="1"/>
</dbReference>
<dbReference type="SMART" id="SM01234">
    <property type="entry name" value="Haemolytic"/>
    <property type="match status" value="1"/>
</dbReference>
<dbReference type="PANTHER" id="PTHR33383">
    <property type="entry name" value="MEMBRANE PROTEIN INSERTION EFFICIENCY FACTOR-RELATED"/>
    <property type="match status" value="1"/>
</dbReference>
<proteinExistence type="inferred from homology"/>
<dbReference type="EMBL" id="UOEA01000014">
    <property type="protein sequence ID" value="VAV82357.1"/>
    <property type="molecule type" value="Genomic_DNA"/>
</dbReference>
<dbReference type="InterPro" id="IPR002696">
    <property type="entry name" value="Membr_insert_effic_factor_YidD"/>
</dbReference>
<name>A0A3B0QRB4_9ZZZZ</name>
<accession>A0A3B0QRB4</accession>
<sequence>MAKKILSFFIILYQKIISPALPSTCRFYPSCSEYALGAIAEHGAVVGLLKAVLRLLRCQPFSSGGFDPVVKRTTVENKIKHITS</sequence>
<dbReference type="NCBIfam" id="TIGR00278">
    <property type="entry name" value="membrane protein insertion efficiency factor YidD"/>
    <property type="match status" value="1"/>
</dbReference>
<dbReference type="HAMAP" id="MF_00386">
    <property type="entry name" value="UPF0161_YidD"/>
    <property type="match status" value="1"/>
</dbReference>
<protein>
    <submittedName>
        <fullName evidence="1">Membrane protein insertion efficiency factor YidD</fullName>
    </submittedName>
</protein>